<keyword evidence="3" id="KW-1185">Reference proteome</keyword>
<dbReference type="InterPro" id="IPR039041">
    <property type="entry name" value="Nav/unc-53"/>
</dbReference>
<protein>
    <submittedName>
        <fullName evidence="2">Uncharacterized protein</fullName>
    </submittedName>
</protein>
<feature type="region of interest" description="Disordered" evidence="1">
    <location>
        <begin position="1"/>
        <end position="58"/>
    </location>
</feature>
<comment type="caution">
    <text evidence="2">The sequence shown here is derived from an EMBL/GenBank/DDBJ whole genome shotgun (WGS) entry which is preliminary data.</text>
</comment>
<dbReference type="Proteomes" id="UP001558652">
    <property type="component" value="Unassembled WGS sequence"/>
</dbReference>
<dbReference type="PANTHER" id="PTHR12784:SF28">
    <property type="entry name" value="PROTEIN SICKIE"/>
    <property type="match status" value="1"/>
</dbReference>
<evidence type="ECO:0000313" key="2">
    <source>
        <dbReference type="EMBL" id="KAL1138823.1"/>
    </source>
</evidence>
<organism evidence="2 3">
    <name type="scientific">Ranatra chinensis</name>
    <dbReference type="NCBI Taxonomy" id="642074"/>
    <lineage>
        <taxon>Eukaryota</taxon>
        <taxon>Metazoa</taxon>
        <taxon>Ecdysozoa</taxon>
        <taxon>Arthropoda</taxon>
        <taxon>Hexapoda</taxon>
        <taxon>Insecta</taxon>
        <taxon>Pterygota</taxon>
        <taxon>Neoptera</taxon>
        <taxon>Paraneoptera</taxon>
        <taxon>Hemiptera</taxon>
        <taxon>Heteroptera</taxon>
        <taxon>Panheteroptera</taxon>
        <taxon>Nepomorpha</taxon>
        <taxon>Nepidae</taxon>
        <taxon>Ranatrinae</taxon>
        <taxon>Ranatra</taxon>
    </lineage>
</organism>
<feature type="compositionally biased region" description="Low complexity" evidence="1">
    <location>
        <begin position="221"/>
        <end position="240"/>
    </location>
</feature>
<reference evidence="2 3" key="1">
    <citation type="submission" date="2024-07" db="EMBL/GenBank/DDBJ databases">
        <title>Chromosome-level genome assembly of the water stick insect Ranatra chinensis (Heteroptera: Nepidae).</title>
        <authorList>
            <person name="Liu X."/>
        </authorList>
    </citation>
    <scope>NUCLEOTIDE SEQUENCE [LARGE SCALE GENOMIC DNA]</scope>
    <source>
        <strain evidence="2">Cailab_2021Rc</strain>
        <tissue evidence="2">Muscle</tissue>
    </source>
</reference>
<dbReference type="EMBL" id="JBFDAA010000003">
    <property type="protein sequence ID" value="KAL1138823.1"/>
    <property type="molecule type" value="Genomic_DNA"/>
</dbReference>
<accession>A0ABD0Z998</accession>
<proteinExistence type="predicted"/>
<dbReference type="PANTHER" id="PTHR12784">
    <property type="entry name" value="STEERIN"/>
    <property type="match status" value="1"/>
</dbReference>
<dbReference type="AlphaFoldDB" id="A0ABD0Z998"/>
<gene>
    <name evidence="2" type="ORF">AAG570_008885</name>
</gene>
<evidence type="ECO:0000256" key="1">
    <source>
        <dbReference type="SAM" id="MobiDB-lite"/>
    </source>
</evidence>
<sequence>SREELDVDCNSGERGSKQNGNGGRGDGKSKTRGVTPGFGYAKRPSNSNCKDGAKTVPVSGVPRTKVKISGGTQTEVQYSSGSQMLVRERLLQSLPKGASMDPGSLSDSNYAEIPASPYSSWLRHSGAYTASLPTRTSASGAMVEADSIESLPAQLHHRASLTHARIIGHPQGSATAPRLSRSNSIRSTKSEKLYPSMLQRSEEVEPYYSIPYNMGIGQHHSSQPTSPTPSQVSQGTSGRYNYPISPISASPSSHGINRNSPYTGVMSKMTSKDDDVHGSAVSLVSTASSLYSTPEEKQAHEVRKLRRELCDAQEKVLSLTSQLSTNVSTYYALELLRYFKRKLSSIVANLLQHK</sequence>
<name>A0ABD0Z998_9HEMI</name>
<feature type="region of interest" description="Disordered" evidence="1">
    <location>
        <begin position="168"/>
        <end position="190"/>
    </location>
</feature>
<evidence type="ECO:0000313" key="3">
    <source>
        <dbReference type="Proteomes" id="UP001558652"/>
    </source>
</evidence>
<feature type="non-terminal residue" evidence="2">
    <location>
        <position position="1"/>
    </location>
</feature>
<feature type="region of interest" description="Disordered" evidence="1">
    <location>
        <begin position="215"/>
        <end position="240"/>
    </location>
</feature>